<keyword evidence="1" id="KW-0808">Transferase</keyword>
<evidence type="ECO:0000313" key="2">
    <source>
        <dbReference type="Proteomes" id="UP000190813"/>
    </source>
</evidence>
<dbReference type="GO" id="GO:0016740">
    <property type="term" value="F:transferase activity"/>
    <property type="evidence" value="ECO:0007669"/>
    <property type="project" value="UniProtKB-KW"/>
</dbReference>
<dbReference type="Pfam" id="PF08889">
    <property type="entry name" value="WbqC"/>
    <property type="match status" value="1"/>
</dbReference>
<dbReference type="RefSeq" id="WP_078772953.1">
    <property type="nucleotide sequence ID" value="NZ_JBKJBK010000014.1"/>
</dbReference>
<comment type="caution">
    <text evidence="1">The sequence shown here is derived from an EMBL/GenBank/DDBJ whole genome shotgun (WGS) entry which is preliminary data.</text>
</comment>
<gene>
    <name evidence="1" type="ORF">BAZ10_10410</name>
</gene>
<dbReference type="EMBL" id="MAHX01000020">
    <property type="protein sequence ID" value="OPC61516.1"/>
    <property type="molecule type" value="Genomic_DNA"/>
</dbReference>
<accession>A0A1T3MAL5</accession>
<sequence>MKVGIMQPYFVPYIGYFSLIKHSDLFILFDPVQFIRHGWIERNRVLKQNDGWLYIQVPLIKNNSRETLIKDCLIDNTKDWKSKIKSQLQPYKKIAPNYFKVLKIINSVFDKDYHTIVDLNKSFLKEICTYLNIEKELYVFSEMNIEIEEPKEADEWALNICKNIKSDKKLHYINPIGGLEFFNVEKYHQNNIEISFQKMDLLPYNQNREPFEAGLSILDVLMFNSPEEINIMLDQFELV</sequence>
<evidence type="ECO:0000313" key="1">
    <source>
        <dbReference type="EMBL" id="OPC61516.1"/>
    </source>
</evidence>
<proteinExistence type="predicted"/>
<organism evidence="1 2">
    <name type="scientific">Elizabethkingia occulta</name>
    <dbReference type="NCBI Taxonomy" id="1867263"/>
    <lineage>
        <taxon>Bacteria</taxon>
        <taxon>Pseudomonadati</taxon>
        <taxon>Bacteroidota</taxon>
        <taxon>Flavobacteriia</taxon>
        <taxon>Flavobacteriales</taxon>
        <taxon>Weeksellaceae</taxon>
        <taxon>Elizabethkingia</taxon>
    </lineage>
</organism>
<reference evidence="1 2" key="1">
    <citation type="submission" date="2016-06" db="EMBL/GenBank/DDBJ databases">
        <title>Revisiting the taxonomy of the Elizabethkingia Genus based on Whole-Genome Sequencing, Optical Mapping, and MALDI-TOF.</title>
        <authorList>
            <person name="Nicholson A.C."/>
        </authorList>
    </citation>
    <scope>NUCLEOTIDE SEQUENCE [LARGE SCALE GENOMIC DNA]</scope>
    <source>
        <strain evidence="1 2">G4070</strain>
    </source>
</reference>
<dbReference type="Proteomes" id="UP000190813">
    <property type="component" value="Unassembled WGS sequence"/>
</dbReference>
<dbReference type="AlphaFoldDB" id="A0A1T3MAL5"/>
<dbReference type="InterPro" id="IPR014985">
    <property type="entry name" value="WbqC"/>
</dbReference>
<name>A0A1T3MAL5_9FLAO</name>
<keyword evidence="2" id="KW-1185">Reference proteome</keyword>
<protein>
    <submittedName>
        <fullName evidence="1">Glycine transferase</fullName>
    </submittedName>
</protein>